<dbReference type="GO" id="GO:0005524">
    <property type="term" value="F:ATP binding"/>
    <property type="evidence" value="ECO:0007669"/>
    <property type="project" value="UniProtKB-KW"/>
</dbReference>
<sequence>MAAPSRPSLERNAATGLPLLGPASSSSGTGSTSTSSMTATDDRGLTASPSLSRSARTDSLAAIAATLDSPRAVRPPLRATATSPPTSPISVAVTPSLVAASTPNSAPSRAPAPPRLSAASLTTVATSRAPLSRESTLSSTSGSVKSRSSLQQQRASPASSTSTGTALGTGQGHSVPRAGTAQQDGFLVTSRPRHYVPPPGVTSPASPGPSTALMGANPFYGRSSPAGSRNTSRQNSRESSRERAAAVKREKREVDKLIRHYAGLGKVGGGGGGDRERGRSTDSLGSSGPGGDAALGRRGSSPAVLPTESRLADEPKTTRTLSSTIDSKGRRMVNQYVRLKTIGQGSHGKVWLCAEPSVALTDEPEDYEEQTPGEGAGTGLDRTGSTRSTQSKRRRTPSQKWEEDIDAGKVQYCAIKSVARDGPRGARGQRSLRLAAQQRSKRPSTTSQGSGSGGIGADDKVKREVAIMKRLDHPNIVRLKEVIDDAKSKKVFMVLEFMAGGQVVWQDDNKQPTMTVDEARRTFRDVVLGLEYLHYQGIIHRDIKPANLLWTEDHSTVKISDFGVSHVSEALFRASPDSDPACEGDDEKALRKTAGSPAFFAPELCFPAEWSTTPGGTSSQYRDSMASTTTAASVAATTTSDAYFPIGMEATATVTPPSGASQPVASPPSKVTANGLPLSDVTISKPIPHLSSSKPRTRPPVGKGIDIWALGVTLYCLLFGDTPFMARTEYELYNVIVREPIRVPLVMGRERAWTGVGQPWEGAGDGTEGREAIDLLGRLLEKDPTQRITLEEVKQHPWVLRNLASPASWLRATDPARTHHVTITDEDVQHATQERGAVDTLPPIRNRPGIRRALNAALAKFPAFSRIKSTRTTTSTNSEETQLANERDARSRSKSNSSVAHSIEPTADSSISGVSRHPSDAGGAPLRTNRSKFSHEGGVPATGGTSFGSELRRIMSGGHSYSNDAATPGGGSSPGHLSRGGWGSGRRKLTPTNTLEPQSPPTTSAHFPELARSTSTSSVQQNGSGRSSLATGWFQRRPSDSDTSGFKSPVSSLPSPGPLHHKSSLSSSPYPGSDTETSHVNGKGSGTLSRMLSRIAHGHIPSHASSGATSTTGSMHSRASPREKDDRLGLAVDTHPRAHDGSLTADGIDPAIVEQLEAAGTTRAQFDSLGRLISGRKVSGGSGSSLQYTSRARHDSDPANDDEDGAMIDLTEFEYSDSDEDDEDDDDDFDDLRNPPVAEANYLSGWQPTSFGDFRIGIRSPSDDFNATRGLGDESSPLGTPPTDEVGPLEADDEDGKIGPTSTVSAAAASRPSVSVIRPIQEHVPFADAVSFQLCPVDFDEDAWRIPPAPKATPSPSQQPQAVDSVAARRDRGPFSIATSLIPPGCERHDSTQSSQASQSPRDGSIRGVSMDTPPLGAHKSAPQWEDAEDGDGEEEEEEEMLVVPRRRRAATLSGSGQASPHR</sequence>
<proteinExistence type="predicted"/>
<feature type="compositionally biased region" description="Polar residues" evidence="3">
    <location>
        <begin position="225"/>
        <end position="234"/>
    </location>
</feature>
<reference evidence="5 6" key="1">
    <citation type="submission" date="2020-11" db="EMBL/GenBank/DDBJ databases">
        <title>Kefir isolates.</title>
        <authorList>
            <person name="Marcisauskas S."/>
            <person name="Kim Y."/>
            <person name="Blasche S."/>
        </authorList>
    </citation>
    <scope>NUCLEOTIDE SEQUENCE [LARGE SCALE GENOMIC DNA]</scope>
    <source>
        <strain evidence="5 6">KR</strain>
    </source>
</reference>
<accession>A0A9P6W8L8</accession>
<evidence type="ECO:0000313" key="6">
    <source>
        <dbReference type="Proteomes" id="UP000777482"/>
    </source>
</evidence>
<evidence type="ECO:0000256" key="3">
    <source>
        <dbReference type="SAM" id="MobiDB-lite"/>
    </source>
</evidence>
<dbReference type="EMBL" id="PUHQ01000001">
    <property type="protein sequence ID" value="KAG0667670.1"/>
    <property type="molecule type" value="Genomic_DNA"/>
</dbReference>
<feature type="compositionally biased region" description="Polar residues" evidence="3">
    <location>
        <begin position="1074"/>
        <end position="1087"/>
    </location>
</feature>
<feature type="compositionally biased region" description="Low complexity" evidence="3">
    <location>
        <begin position="15"/>
        <end position="39"/>
    </location>
</feature>
<feature type="compositionally biased region" description="Polar residues" evidence="3">
    <location>
        <begin position="1392"/>
        <end position="1402"/>
    </location>
</feature>
<dbReference type="InterPro" id="IPR011009">
    <property type="entry name" value="Kinase-like_dom_sf"/>
</dbReference>
<evidence type="ECO:0000256" key="1">
    <source>
        <dbReference type="ARBA" id="ARBA00022741"/>
    </source>
</evidence>
<evidence type="ECO:0000256" key="2">
    <source>
        <dbReference type="ARBA" id="ARBA00022840"/>
    </source>
</evidence>
<dbReference type="PANTHER" id="PTHR24346">
    <property type="entry name" value="MAP/MICROTUBULE AFFINITY-REGULATING KINASE"/>
    <property type="match status" value="1"/>
</dbReference>
<keyword evidence="2" id="KW-0067">ATP-binding</keyword>
<feature type="domain" description="Protein kinase" evidence="4">
    <location>
        <begin position="336"/>
        <end position="799"/>
    </location>
</feature>
<dbReference type="InterPro" id="IPR000719">
    <property type="entry name" value="Prot_kinase_dom"/>
</dbReference>
<dbReference type="GO" id="GO:0035556">
    <property type="term" value="P:intracellular signal transduction"/>
    <property type="evidence" value="ECO:0007669"/>
    <property type="project" value="TreeGrafter"/>
</dbReference>
<feature type="region of interest" description="Disordered" evidence="3">
    <location>
        <begin position="654"/>
        <end position="677"/>
    </location>
</feature>
<protein>
    <recommendedName>
        <fullName evidence="4">Protein kinase domain-containing protein</fullName>
    </recommendedName>
</protein>
<feature type="region of interest" description="Disordered" evidence="3">
    <location>
        <begin position="869"/>
        <end position="1087"/>
    </location>
</feature>
<dbReference type="SUPFAM" id="SSF56112">
    <property type="entry name" value="Protein kinase-like (PK-like)"/>
    <property type="match status" value="1"/>
</dbReference>
<evidence type="ECO:0000313" key="5">
    <source>
        <dbReference type="EMBL" id="KAG0667670.1"/>
    </source>
</evidence>
<dbReference type="GO" id="GO:0005737">
    <property type="term" value="C:cytoplasm"/>
    <property type="evidence" value="ECO:0007669"/>
    <property type="project" value="TreeGrafter"/>
</dbReference>
<feature type="region of interest" description="Disordered" evidence="3">
    <location>
        <begin position="363"/>
        <end position="403"/>
    </location>
</feature>
<evidence type="ECO:0000259" key="4">
    <source>
        <dbReference type="PROSITE" id="PS50011"/>
    </source>
</evidence>
<feature type="compositionally biased region" description="Acidic residues" evidence="3">
    <location>
        <begin position="1426"/>
        <end position="1441"/>
    </location>
</feature>
<feature type="compositionally biased region" description="Polar residues" evidence="3">
    <location>
        <begin position="654"/>
        <end position="672"/>
    </location>
</feature>
<feature type="compositionally biased region" description="Low complexity" evidence="3">
    <location>
        <begin position="870"/>
        <end position="881"/>
    </location>
</feature>
<feature type="region of interest" description="Disordered" evidence="3">
    <location>
        <begin position="1"/>
        <end position="327"/>
    </location>
</feature>
<dbReference type="OrthoDB" id="68483at2759"/>
<dbReference type="Proteomes" id="UP000777482">
    <property type="component" value="Unassembled WGS sequence"/>
</dbReference>
<dbReference type="CDD" id="cd14008">
    <property type="entry name" value="STKc_LKB1_CaMKK"/>
    <property type="match status" value="1"/>
</dbReference>
<feature type="compositionally biased region" description="Acidic residues" evidence="3">
    <location>
        <begin position="1198"/>
        <end position="1230"/>
    </location>
</feature>
<dbReference type="PANTHER" id="PTHR24346:SF77">
    <property type="entry name" value="SERINE THREONINE PROTEIN KINASE"/>
    <property type="match status" value="1"/>
</dbReference>
<feature type="region of interest" description="Disordered" evidence="3">
    <location>
        <begin position="1100"/>
        <end position="1127"/>
    </location>
</feature>
<comment type="caution">
    <text evidence="5">The sequence shown here is derived from an EMBL/GenBank/DDBJ whole genome shotgun (WGS) entry which is preliminary data.</text>
</comment>
<feature type="region of interest" description="Disordered" evidence="3">
    <location>
        <begin position="418"/>
        <end position="459"/>
    </location>
</feature>
<feature type="compositionally biased region" description="Gly residues" evidence="3">
    <location>
        <begin position="968"/>
        <end position="984"/>
    </location>
</feature>
<keyword evidence="6" id="KW-1185">Reference proteome</keyword>
<dbReference type="Gene3D" id="1.10.510.10">
    <property type="entry name" value="Transferase(Phosphotransferase) domain 1"/>
    <property type="match status" value="2"/>
</dbReference>
<feature type="compositionally biased region" description="Basic and acidic residues" evidence="3">
    <location>
        <begin position="235"/>
        <end position="258"/>
    </location>
</feature>
<keyword evidence="1" id="KW-0547">Nucleotide-binding</keyword>
<feature type="compositionally biased region" description="Polar residues" evidence="3">
    <location>
        <begin position="990"/>
        <end position="1005"/>
    </location>
</feature>
<dbReference type="PROSITE" id="PS50011">
    <property type="entry name" value="PROTEIN_KINASE_DOM"/>
    <property type="match status" value="1"/>
</dbReference>
<feature type="compositionally biased region" description="Low complexity" evidence="3">
    <location>
        <begin position="1064"/>
        <end position="1073"/>
    </location>
</feature>
<feature type="region of interest" description="Disordered" evidence="3">
    <location>
        <begin position="1265"/>
        <end position="1313"/>
    </location>
</feature>
<dbReference type="SMART" id="SM00220">
    <property type="entry name" value="S_TKc"/>
    <property type="match status" value="1"/>
</dbReference>
<feature type="compositionally biased region" description="Low complexity" evidence="3">
    <location>
        <begin position="1102"/>
        <end position="1117"/>
    </location>
</feature>
<dbReference type="Pfam" id="PF00069">
    <property type="entry name" value="Pkinase"/>
    <property type="match status" value="2"/>
</dbReference>
<feature type="compositionally biased region" description="Low complexity" evidence="3">
    <location>
        <begin position="99"/>
        <end position="122"/>
    </location>
</feature>
<feature type="compositionally biased region" description="Polar residues" evidence="3">
    <location>
        <begin position="1012"/>
        <end position="1030"/>
    </location>
</feature>
<organism evidence="5 6">
    <name type="scientific">Rhodotorula mucilaginosa</name>
    <name type="common">Yeast</name>
    <name type="synonym">Rhodotorula rubra</name>
    <dbReference type="NCBI Taxonomy" id="5537"/>
    <lineage>
        <taxon>Eukaryota</taxon>
        <taxon>Fungi</taxon>
        <taxon>Dikarya</taxon>
        <taxon>Basidiomycota</taxon>
        <taxon>Pucciniomycotina</taxon>
        <taxon>Microbotryomycetes</taxon>
        <taxon>Sporidiobolales</taxon>
        <taxon>Sporidiobolaceae</taxon>
        <taxon>Rhodotorula</taxon>
    </lineage>
</organism>
<feature type="region of interest" description="Disordered" evidence="3">
    <location>
        <begin position="1174"/>
        <end position="1245"/>
    </location>
</feature>
<feature type="compositionally biased region" description="Polar residues" evidence="3">
    <location>
        <begin position="1453"/>
        <end position="1463"/>
    </location>
</feature>
<feature type="compositionally biased region" description="Low complexity" evidence="3">
    <location>
        <begin position="132"/>
        <end position="168"/>
    </location>
</feature>
<feature type="compositionally biased region" description="Low complexity" evidence="3">
    <location>
        <begin position="1300"/>
        <end position="1313"/>
    </location>
</feature>
<dbReference type="GO" id="GO:0004674">
    <property type="term" value="F:protein serine/threonine kinase activity"/>
    <property type="evidence" value="ECO:0007669"/>
    <property type="project" value="TreeGrafter"/>
</dbReference>
<feature type="region of interest" description="Disordered" evidence="3">
    <location>
        <begin position="1343"/>
        <end position="1463"/>
    </location>
</feature>
<name>A0A9P6W8L8_RHOMI</name>
<gene>
    <name evidence="5" type="ORF">C6P46_000207</name>
</gene>